<accession>A0A9D4LCM1</accession>
<dbReference type="GO" id="GO:0051999">
    <property type="term" value="P:mannosyl-inositol phosphorylceramide biosynthetic process"/>
    <property type="evidence" value="ECO:0007669"/>
    <property type="project" value="TreeGrafter"/>
</dbReference>
<reference evidence="2" key="2">
    <citation type="submission" date="2020-11" db="EMBL/GenBank/DDBJ databases">
        <authorList>
            <person name="McCartney M.A."/>
            <person name="Auch B."/>
            <person name="Kono T."/>
            <person name="Mallez S."/>
            <person name="Becker A."/>
            <person name="Gohl D.M."/>
            <person name="Silverstein K.A.T."/>
            <person name="Koren S."/>
            <person name="Bechman K.B."/>
            <person name="Herman A."/>
            <person name="Abrahante J.E."/>
            <person name="Garbe J."/>
        </authorList>
    </citation>
    <scope>NUCLEOTIDE SEQUENCE</scope>
    <source>
        <strain evidence="2">Duluth1</strain>
        <tissue evidence="2">Whole animal</tissue>
    </source>
</reference>
<gene>
    <name evidence="2" type="ORF">DPMN_097900</name>
</gene>
<name>A0A9D4LCM1_DREPO</name>
<dbReference type="PANTHER" id="PTHR32385">
    <property type="entry name" value="MANNOSYL PHOSPHORYLINOSITOL CERAMIDE SYNTHASE"/>
    <property type="match status" value="1"/>
</dbReference>
<dbReference type="EMBL" id="JAIWYP010000003">
    <property type="protein sequence ID" value="KAH3855333.1"/>
    <property type="molecule type" value="Genomic_DNA"/>
</dbReference>
<protein>
    <recommendedName>
        <fullName evidence="4">Glycosyltransferase</fullName>
    </recommendedName>
</protein>
<dbReference type="Gene3D" id="3.90.550.20">
    <property type="match status" value="1"/>
</dbReference>
<dbReference type="Proteomes" id="UP000828390">
    <property type="component" value="Unassembled WGS sequence"/>
</dbReference>
<keyword evidence="1" id="KW-0808">Transferase</keyword>
<dbReference type="InterPro" id="IPR029044">
    <property type="entry name" value="Nucleotide-diphossugar_trans"/>
</dbReference>
<sequence length="334" mass="39335">MISLSVKTCDKVFRYQQPKATADFPTVSGLEPRIPHIIHQTYRDNLIPVQFADYVRSFVDNHPTWKFYFWTDESGRKLLAERHPHLLSTWDGYVENIKRSDMLRYLVLYEFGGVYADLDIESLRPLDRATMKYACVVPVEPFEHSVFLFGMPYMINNAILMCRAKHPFFKQVLNDLKQQPNITFINSADSVMKTTGPIFLTGEFNKYMGIENINTEKNKIDWSSNSPSFYKGEMLEADDNGVYVPNTHYFTDELDINYKEIFPLYCKYVKLKCNNDMYLNACFELHERGFLRKSTRFRFMRHNWHHTWALGNKGVFIKDEFVQLGTLASNYIIY</sequence>
<dbReference type="GO" id="GO:0000030">
    <property type="term" value="F:mannosyltransferase activity"/>
    <property type="evidence" value="ECO:0007669"/>
    <property type="project" value="TreeGrafter"/>
</dbReference>
<dbReference type="InterPro" id="IPR007577">
    <property type="entry name" value="GlycoTrfase_DXD_sugar-bd_CS"/>
</dbReference>
<evidence type="ECO:0000313" key="2">
    <source>
        <dbReference type="EMBL" id="KAH3855333.1"/>
    </source>
</evidence>
<evidence type="ECO:0008006" key="4">
    <source>
        <dbReference type="Google" id="ProtNLM"/>
    </source>
</evidence>
<evidence type="ECO:0000313" key="3">
    <source>
        <dbReference type="Proteomes" id="UP000828390"/>
    </source>
</evidence>
<reference evidence="2" key="1">
    <citation type="journal article" date="2019" name="bioRxiv">
        <title>The Genome of the Zebra Mussel, Dreissena polymorpha: A Resource for Invasive Species Research.</title>
        <authorList>
            <person name="McCartney M.A."/>
            <person name="Auch B."/>
            <person name="Kono T."/>
            <person name="Mallez S."/>
            <person name="Zhang Y."/>
            <person name="Obille A."/>
            <person name="Becker A."/>
            <person name="Abrahante J.E."/>
            <person name="Garbe J."/>
            <person name="Badalamenti J.P."/>
            <person name="Herman A."/>
            <person name="Mangelson H."/>
            <person name="Liachko I."/>
            <person name="Sullivan S."/>
            <person name="Sone E.D."/>
            <person name="Koren S."/>
            <person name="Silverstein K.A.T."/>
            <person name="Beckman K.B."/>
            <person name="Gohl D.M."/>
        </authorList>
    </citation>
    <scope>NUCLEOTIDE SEQUENCE</scope>
    <source>
        <strain evidence="2">Duluth1</strain>
        <tissue evidence="2">Whole animal</tissue>
    </source>
</reference>
<keyword evidence="3" id="KW-1185">Reference proteome</keyword>
<dbReference type="Pfam" id="PF04488">
    <property type="entry name" value="Gly_transf_sug"/>
    <property type="match status" value="1"/>
</dbReference>
<dbReference type="SUPFAM" id="SSF53448">
    <property type="entry name" value="Nucleotide-diphospho-sugar transferases"/>
    <property type="match status" value="1"/>
</dbReference>
<dbReference type="InterPro" id="IPR051706">
    <property type="entry name" value="Glycosyltransferase_domain"/>
</dbReference>
<proteinExistence type="predicted"/>
<dbReference type="GO" id="GO:0016020">
    <property type="term" value="C:membrane"/>
    <property type="evidence" value="ECO:0007669"/>
    <property type="project" value="GOC"/>
</dbReference>
<comment type="caution">
    <text evidence="2">The sequence shown here is derived from an EMBL/GenBank/DDBJ whole genome shotgun (WGS) entry which is preliminary data.</text>
</comment>
<evidence type="ECO:0000256" key="1">
    <source>
        <dbReference type="ARBA" id="ARBA00022679"/>
    </source>
</evidence>
<dbReference type="AlphaFoldDB" id="A0A9D4LCM1"/>
<organism evidence="2 3">
    <name type="scientific">Dreissena polymorpha</name>
    <name type="common">Zebra mussel</name>
    <name type="synonym">Mytilus polymorpha</name>
    <dbReference type="NCBI Taxonomy" id="45954"/>
    <lineage>
        <taxon>Eukaryota</taxon>
        <taxon>Metazoa</taxon>
        <taxon>Spiralia</taxon>
        <taxon>Lophotrochozoa</taxon>
        <taxon>Mollusca</taxon>
        <taxon>Bivalvia</taxon>
        <taxon>Autobranchia</taxon>
        <taxon>Heteroconchia</taxon>
        <taxon>Euheterodonta</taxon>
        <taxon>Imparidentia</taxon>
        <taxon>Neoheterodontei</taxon>
        <taxon>Myida</taxon>
        <taxon>Dreissenoidea</taxon>
        <taxon>Dreissenidae</taxon>
        <taxon>Dreissena</taxon>
    </lineage>
</organism>
<dbReference type="PANTHER" id="PTHR32385:SF15">
    <property type="entry name" value="INOSITOL PHOSPHOCERAMIDE MANNOSYLTRANSFERASE 1"/>
    <property type="match status" value="1"/>
</dbReference>